<dbReference type="Pfam" id="PF17820">
    <property type="entry name" value="PDZ_6"/>
    <property type="match status" value="1"/>
</dbReference>
<dbReference type="Proteomes" id="UP000249522">
    <property type="component" value="Unassembled WGS sequence"/>
</dbReference>
<keyword evidence="4 5" id="KW-0720">Serine protease</keyword>
<dbReference type="InterPro" id="IPR001478">
    <property type="entry name" value="PDZ"/>
</dbReference>
<dbReference type="Gene3D" id="3.90.226.10">
    <property type="entry name" value="2-enoyl-CoA Hydratase, Chain A, domain 1"/>
    <property type="match status" value="1"/>
</dbReference>
<dbReference type="GO" id="GO:0008236">
    <property type="term" value="F:serine-type peptidase activity"/>
    <property type="evidence" value="ECO:0007669"/>
    <property type="project" value="UniProtKB-KW"/>
</dbReference>
<dbReference type="PANTHER" id="PTHR32060:SF30">
    <property type="entry name" value="CARBOXY-TERMINAL PROCESSING PROTEASE CTPA"/>
    <property type="match status" value="1"/>
</dbReference>
<gene>
    <name evidence="7" type="ORF">DNH61_14860</name>
</gene>
<dbReference type="InterPro" id="IPR004447">
    <property type="entry name" value="Peptidase_S41A"/>
</dbReference>
<dbReference type="InterPro" id="IPR036366">
    <property type="entry name" value="PGBDSf"/>
</dbReference>
<dbReference type="InterPro" id="IPR041489">
    <property type="entry name" value="PDZ_6"/>
</dbReference>
<dbReference type="InterPro" id="IPR002477">
    <property type="entry name" value="Peptidoglycan-bd-like"/>
</dbReference>
<keyword evidence="3 5" id="KW-0378">Hydrolase</keyword>
<evidence type="ECO:0000256" key="2">
    <source>
        <dbReference type="ARBA" id="ARBA00022670"/>
    </source>
</evidence>
<dbReference type="NCBIfam" id="TIGR00225">
    <property type="entry name" value="prc"/>
    <property type="match status" value="1"/>
</dbReference>
<comment type="similarity">
    <text evidence="1 5">Belongs to the peptidase S41A family.</text>
</comment>
<evidence type="ECO:0000313" key="7">
    <source>
        <dbReference type="EMBL" id="PZD94922.1"/>
    </source>
</evidence>
<dbReference type="InterPro" id="IPR055210">
    <property type="entry name" value="CtpA/B_N"/>
</dbReference>
<dbReference type="Gene3D" id="2.30.42.10">
    <property type="match status" value="1"/>
</dbReference>
<protein>
    <submittedName>
        <fullName evidence="7">Peptidase S41</fullName>
    </submittedName>
</protein>
<sequence length="478" mass="52821">MYSTTTEARRRRFRLLVIVGLLAAGVAGFAGGRWWMEYRYPMLKDPAFANLDRTYKEIMSDYLDGAEGTDLIHGAAEGMTDSLGDPYSVYYTGEEGISYVQRYEDHIVGIGVEIREEDGEFVINSAIKGAPAEKAGLLKDDVIIAVDGKETKGRTMNDLIKLTRGEAGTKVKLTIRRSGLAEPFEVSLTRASVPVRTVTSELLEDGIGVVQISRFAEKTDVEFNEAVDRLLEQGMKGLMIDLRMNPGGLVNPTIEIANRLIPKDKVILQVVYKNDRKEITYRSEQKKPWTLPIVVLIDEGSASSSEVLAAALRDSAGAKLVGVKSFGKGIVQTFQQFKDGSVLKLTASQWRTPSGNWIHEQGIAPDQEVKMPEYARLPALPTDEVQKTGSYGQSVQTAEQMLEALGYSTGKAEGIYDERTASAVKRFQEAERIAPTGTITGRTAFRLMERLREKVQSDDPQMREGLQALRQELAAAVR</sequence>
<dbReference type="SMART" id="SM00228">
    <property type="entry name" value="PDZ"/>
    <property type="match status" value="1"/>
</dbReference>
<feature type="domain" description="PDZ" evidence="6">
    <location>
        <begin position="97"/>
        <end position="164"/>
    </location>
</feature>
<evidence type="ECO:0000259" key="6">
    <source>
        <dbReference type="PROSITE" id="PS50106"/>
    </source>
</evidence>
<keyword evidence="2 5" id="KW-0645">Protease</keyword>
<dbReference type="Gene3D" id="3.30.750.44">
    <property type="match status" value="1"/>
</dbReference>
<dbReference type="PANTHER" id="PTHR32060">
    <property type="entry name" value="TAIL-SPECIFIC PROTEASE"/>
    <property type="match status" value="1"/>
</dbReference>
<evidence type="ECO:0000256" key="4">
    <source>
        <dbReference type="ARBA" id="ARBA00022825"/>
    </source>
</evidence>
<evidence type="ECO:0000256" key="5">
    <source>
        <dbReference type="RuleBase" id="RU004404"/>
    </source>
</evidence>
<dbReference type="GO" id="GO:0006508">
    <property type="term" value="P:proteolysis"/>
    <property type="evidence" value="ECO:0007669"/>
    <property type="project" value="UniProtKB-KW"/>
</dbReference>
<keyword evidence="8" id="KW-1185">Reference proteome</keyword>
<dbReference type="GO" id="GO:0030288">
    <property type="term" value="C:outer membrane-bounded periplasmic space"/>
    <property type="evidence" value="ECO:0007669"/>
    <property type="project" value="TreeGrafter"/>
</dbReference>
<dbReference type="GO" id="GO:0007165">
    <property type="term" value="P:signal transduction"/>
    <property type="evidence" value="ECO:0007669"/>
    <property type="project" value="TreeGrafter"/>
</dbReference>
<dbReference type="Gene3D" id="1.10.101.10">
    <property type="entry name" value="PGBD-like superfamily/PGBD"/>
    <property type="match status" value="1"/>
</dbReference>
<reference evidence="7 8" key="1">
    <citation type="submission" date="2018-06" db="EMBL/GenBank/DDBJ databases">
        <title>Paenibacillus imtechensis sp. nov.</title>
        <authorList>
            <person name="Pinnaka A.K."/>
            <person name="Singh H."/>
            <person name="Kaur M."/>
        </authorList>
    </citation>
    <scope>NUCLEOTIDE SEQUENCE [LARGE SCALE GENOMIC DNA]</scope>
    <source>
        <strain evidence="7 8">SMB1</strain>
    </source>
</reference>
<dbReference type="InterPro" id="IPR036365">
    <property type="entry name" value="PGBD-like_sf"/>
</dbReference>
<dbReference type="Pfam" id="PF01471">
    <property type="entry name" value="PG_binding_1"/>
    <property type="match status" value="1"/>
</dbReference>
<dbReference type="SUPFAM" id="SSF50156">
    <property type="entry name" value="PDZ domain-like"/>
    <property type="match status" value="1"/>
</dbReference>
<proteinExistence type="inferred from homology"/>
<dbReference type="FunFam" id="2.30.42.10:FF:000063">
    <property type="entry name" value="Peptidase, S41 family"/>
    <property type="match status" value="1"/>
</dbReference>
<dbReference type="CDD" id="cd07560">
    <property type="entry name" value="Peptidase_S41_CPP"/>
    <property type="match status" value="1"/>
</dbReference>
<dbReference type="InterPro" id="IPR036034">
    <property type="entry name" value="PDZ_sf"/>
</dbReference>
<dbReference type="SMART" id="SM00245">
    <property type="entry name" value="TSPc"/>
    <property type="match status" value="1"/>
</dbReference>
<dbReference type="PROSITE" id="PS50106">
    <property type="entry name" value="PDZ"/>
    <property type="match status" value="1"/>
</dbReference>
<dbReference type="SUPFAM" id="SSF47090">
    <property type="entry name" value="PGBD-like"/>
    <property type="match status" value="1"/>
</dbReference>
<evidence type="ECO:0000256" key="3">
    <source>
        <dbReference type="ARBA" id="ARBA00022801"/>
    </source>
</evidence>
<dbReference type="InterPro" id="IPR005151">
    <property type="entry name" value="Tail-specific_protease"/>
</dbReference>
<dbReference type="EMBL" id="QKRB01000046">
    <property type="protein sequence ID" value="PZD94922.1"/>
    <property type="molecule type" value="Genomic_DNA"/>
</dbReference>
<organism evidence="7 8">
    <name type="scientific">Paenibacillus sambharensis</name>
    <dbReference type="NCBI Taxonomy" id="1803190"/>
    <lineage>
        <taxon>Bacteria</taxon>
        <taxon>Bacillati</taxon>
        <taxon>Bacillota</taxon>
        <taxon>Bacilli</taxon>
        <taxon>Bacillales</taxon>
        <taxon>Paenibacillaceae</taxon>
        <taxon>Paenibacillus</taxon>
    </lineage>
</organism>
<name>A0A2W1LIN4_9BACL</name>
<dbReference type="SUPFAM" id="SSF52096">
    <property type="entry name" value="ClpP/crotonase"/>
    <property type="match status" value="1"/>
</dbReference>
<dbReference type="Pfam" id="PF03572">
    <property type="entry name" value="Peptidase_S41"/>
    <property type="match status" value="1"/>
</dbReference>
<dbReference type="Pfam" id="PF22694">
    <property type="entry name" value="CtpB_N-like"/>
    <property type="match status" value="1"/>
</dbReference>
<comment type="caution">
    <text evidence="7">The sequence shown here is derived from an EMBL/GenBank/DDBJ whole genome shotgun (WGS) entry which is preliminary data.</text>
</comment>
<dbReference type="CDD" id="cd06782">
    <property type="entry name" value="cpPDZ_CPP-like"/>
    <property type="match status" value="1"/>
</dbReference>
<evidence type="ECO:0000313" key="8">
    <source>
        <dbReference type="Proteomes" id="UP000249522"/>
    </source>
</evidence>
<dbReference type="InterPro" id="IPR029045">
    <property type="entry name" value="ClpP/crotonase-like_dom_sf"/>
</dbReference>
<evidence type="ECO:0000256" key="1">
    <source>
        <dbReference type="ARBA" id="ARBA00009179"/>
    </source>
</evidence>
<dbReference type="AlphaFoldDB" id="A0A2W1LIN4"/>
<dbReference type="OrthoDB" id="9812068at2"/>
<dbReference type="GO" id="GO:0004175">
    <property type="term" value="F:endopeptidase activity"/>
    <property type="evidence" value="ECO:0007669"/>
    <property type="project" value="TreeGrafter"/>
</dbReference>
<accession>A0A2W1LIN4</accession>